<reference evidence="1 2" key="1">
    <citation type="journal article" date="2015" name="Nature">
        <title>rRNA introns, odd ribosomes, and small enigmatic genomes across a large radiation of phyla.</title>
        <authorList>
            <person name="Brown C.T."/>
            <person name="Hug L.A."/>
            <person name="Thomas B.C."/>
            <person name="Sharon I."/>
            <person name="Castelle C.J."/>
            <person name="Singh A."/>
            <person name="Wilkins M.J."/>
            <person name="Williams K.H."/>
            <person name="Banfield J.F."/>
        </authorList>
    </citation>
    <scope>NUCLEOTIDE SEQUENCE [LARGE SCALE GENOMIC DNA]</scope>
</reference>
<organism evidence="1 2">
    <name type="scientific">Candidatus Nomurabacteria bacterium GW2011_GWE1_35_16</name>
    <dbReference type="NCBI Taxonomy" id="1618761"/>
    <lineage>
        <taxon>Bacteria</taxon>
        <taxon>Candidatus Nomuraibacteriota</taxon>
    </lineage>
</organism>
<proteinExistence type="predicted"/>
<dbReference type="Proteomes" id="UP000034952">
    <property type="component" value="Unassembled WGS sequence"/>
</dbReference>
<comment type="caution">
    <text evidence="1">The sequence shown here is derived from an EMBL/GenBank/DDBJ whole genome shotgun (WGS) entry which is preliminary data.</text>
</comment>
<evidence type="ECO:0000313" key="2">
    <source>
        <dbReference type="Proteomes" id="UP000034952"/>
    </source>
</evidence>
<dbReference type="AlphaFoldDB" id="A0A0G0EGC8"/>
<evidence type="ECO:0000313" key="1">
    <source>
        <dbReference type="EMBL" id="KKP66387.1"/>
    </source>
</evidence>
<dbReference type="EMBL" id="LBPY01000008">
    <property type="protein sequence ID" value="KKP66387.1"/>
    <property type="molecule type" value="Genomic_DNA"/>
</dbReference>
<protein>
    <submittedName>
        <fullName evidence="1">Uncharacterized protein</fullName>
    </submittedName>
</protein>
<name>A0A0G0EGC8_9BACT</name>
<accession>A0A0G0EGC8</accession>
<gene>
    <name evidence="1" type="ORF">UR64_C0008G0025</name>
</gene>
<sequence length="136" mass="15788">MIVSDNLLDYNHIFGLFDALIDNPEYDVETILYIEDARYRLKVLSYDLIVIDVANSPFGQFSLEETQGGNITGIVWCEKELLGLGIPILFWSNWEDHPNLVKNFISKYPENKIGFLWRVSLDKNHLSEGIKNFLNY</sequence>